<organism evidence="2 3">
    <name type="scientific">Imshaugia aleurites</name>
    <dbReference type="NCBI Taxonomy" id="172621"/>
    <lineage>
        <taxon>Eukaryota</taxon>
        <taxon>Fungi</taxon>
        <taxon>Dikarya</taxon>
        <taxon>Ascomycota</taxon>
        <taxon>Pezizomycotina</taxon>
        <taxon>Lecanoromycetes</taxon>
        <taxon>OSLEUM clade</taxon>
        <taxon>Lecanoromycetidae</taxon>
        <taxon>Lecanorales</taxon>
        <taxon>Lecanorineae</taxon>
        <taxon>Parmeliaceae</taxon>
        <taxon>Imshaugia</taxon>
    </lineage>
</organism>
<dbReference type="Proteomes" id="UP000664534">
    <property type="component" value="Unassembled WGS sequence"/>
</dbReference>
<evidence type="ECO:0000313" key="3">
    <source>
        <dbReference type="Proteomes" id="UP000664534"/>
    </source>
</evidence>
<protein>
    <recommendedName>
        <fullName evidence="4">Fungal N-terminal domain-containing protein</fullName>
    </recommendedName>
</protein>
<dbReference type="OrthoDB" id="5817230at2759"/>
<feature type="region of interest" description="Disordered" evidence="1">
    <location>
        <begin position="195"/>
        <end position="215"/>
    </location>
</feature>
<reference evidence="2" key="1">
    <citation type="submission" date="2021-03" db="EMBL/GenBank/DDBJ databases">
        <authorList>
            <person name="Tagirdzhanova G."/>
        </authorList>
    </citation>
    <scope>NUCLEOTIDE SEQUENCE</scope>
</reference>
<dbReference type="GO" id="GO:0007165">
    <property type="term" value="P:signal transduction"/>
    <property type="evidence" value="ECO:0007669"/>
    <property type="project" value="InterPro"/>
</dbReference>
<accession>A0A8H3PJW8</accession>
<name>A0A8H3PJW8_9LECA</name>
<dbReference type="EMBL" id="CAJPDT010000168">
    <property type="protein sequence ID" value="CAF9942095.1"/>
    <property type="molecule type" value="Genomic_DNA"/>
</dbReference>
<evidence type="ECO:0000313" key="2">
    <source>
        <dbReference type="EMBL" id="CAF9942095.1"/>
    </source>
</evidence>
<keyword evidence="3" id="KW-1185">Reference proteome</keyword>
<proteinExistence type="predicted"/>
<comment type="caution">
    <text evidence="2">The sequence shown here is derived from an EMBL/GenBank/DDBJ whole genome shotgun (WGS) entry which is preliminary data.</text>
</comment>
<evidence type="ECO:0000256" key="1">
    <source>
        <dbReference type="SAM" id="MobiDB-lite"/>
    </source>
</evidence>
<dbReference type="InterPro" id="IPR011025">
    <property type="entry name" value="GproteinA_insert"/>
</dbReference>
<dbReference type="AlphaFoldDB" id="A0A8H3PJW8"/>
<sequence>MDPVSVLGLAGSIVGIIEVAARSIVALRALQQRWKTADLTINVLISQLTTLKAALSQIKEWISNSLSASQHYQLVMDLGASLASCDTLRLFIDGQLSHLNRNDSNALDFESKIKAVLAKLGKHNRKVFEQVKDDSSSLFCLRDSASSGSSLTATTERSNLLDISFDFDEQLTATKVYHRQWRPLIREALRKGKKMKEDSVNSQKASGNGLAPAISSRRSVDPHAIDVKILALGQKSMRICALLEAMSILCQGFYNPELCRDHIYQVVSSTIIAILENMAELSLPFERLDTETHSQMILSQQASILSAGMSEERGKALVSLWDDAEVKRCYYDSLEGTTHPSAT</sequence>
<gene>
    <name evidence="2" type="ORF">IMSHALPRED_003201</name>
</gene>
<dbReference type="Gene3D" id="1.10.400.10">
    <property type="entry name" value="GI Alpha 1, domain 2-like"/>
    <property type="match status" value="1"/>
</dbReference>
<evidence type="ECO:0008006" key="4">
    <source>
        <dbReference type="Google" id="ProtNLM"/>
    </source>
</evidence>
<dbReference type="SUPFAM" id="SSF47895">
    <property type="entry name" value="Transducin (alpha subunit), insertion domain"/>
    <property type="match status" value="1"/>
</dbReference>